<evidence type="ECO:0000256" key="1">
    <source>
        <dbReference type="SAM" id="MobiDB-lite"/>
    </source>
</evidence>
<gene>
    <name evidence="2" type="ORF">EIKCOROL_00348</name>
</gene>
<name>C0DSM6_EIKCO</name>
<protein>
    <submittedName>
        <fullName evidence="2">Uncharacterized protein</fullName>
    </submittedName>
</protein>
<proteinExistence type="predicted"/>
<sequence length="54" mass="5663">MSERPGEGEADGVVAGDRSNWGGEEVVEGGGKKGGYLKIFQVASSISILYSPYQ</sequence>
<evidence type="ECO:0000313" key="3">
    <source>
        <dbReference type="Proteomes" id="UP000005837"/>
    </source>
</evidence>
<dbReference type="AlphaFoldDB" id="C0DSM6"/>
<organism evidence="2 3">
    <name type="scientific">Eikenella corrodens ATCC 23834</name>
    <dbReference type="NCBI Taxonomy" id="546274"/>
    <lineage>
        <taxon>Bacteria</taxon>
        <taxon>Pseudomonadati</taxon>
        <taxon>Pseudomonadota</taxon>
        <taxon>Betaproteobacteria</taxon>
        <taxon>Neisseriales</taxon>
        <taxon>Neisseriaceae</taxon>
        <taxon>Eikenella</taxon>
    </lineage>
</organism>
<comment type="caution">
    <text evidence="2">The sequence shown here is derived from an EMBL/GenBank/DDBJ whole genome shotgun (WGS) entry which is preliminary data.</text>
</comment>
<accession>C0DSM6</accession>
<dbReference type="HOGENOM" id="CLU_3042978_0_0_4"/>
<reference evidence="2 3" key="1">
    <citation type="submission" date="2009-01" db="EMBL/GenBank/DDBJ databases">
        <authorList>
            <person name="Fulton L."/>
            <person name="Clifton S."/>
            <person name="Chinwalla A.T."/>
            <person name="Mitreva M."/>
            <person name="Sodergren E."/>
            <person name="Weinstock G."/>
            <person name="Clifton S."/>
            <person name="Dooling D.J."/>
            <person name="Fulton B."/>
            <person name="Minx P."/>
            <person name="Pepin K.H."/>
            <person name="Johnson M."/>
            <person name="Bhonagiri V."/>
            <person name="Nash W.E."/>
            <person name="Mardis E.R."/>
            <person name="Wilson R.K."/>
        </authorList>
    </citation>
    <scope>NUCLEOTIDE SEQUENCE [LARGE SCALE GENOMIC DNA]</scope>
    <source>
        <strain evidence="2 3">ATCC 23834</strain>
    </source>
</reference>
<dbReference type="Proteomes" id="UP000005837">
    <property type="component" value="Unassembled WGS sequence"/>
</dbReference>
<feature type="region of interest" description="Disordered" evidence="1">
    <location>
        <begin position="1"/>
        <end position="25"/>
    </location>
</feature>
<evidence type="ECO:0000313" key="2">
    <source>
        <dbReference type="EMBL" id="EEG24939.1"/>
    </source>
</evidence>
<dbReference type="EMBL" id="ACEA01000006">
    <property type="protein sequence ID" value="EEG24939.1"/>
    <property type="molecule type" value="Genomic_DNA"/>
</dbReference>